<keyword evidence="3" id="KW-1185">Reference proteome</keyword>
<dbReference type="Proteomes" id="UP001295444">
    <property type="component" value="Chromosome 05"/>
</dbReference>
<accession>A0AAD1W7L9</accession>
<evidence type="ECO:0000313" key="2">
    <source>
        <dbReference type="EMBL" id="CAH2292332.1"/>
    </source>
</evidence>
<dbReference type="EMBL" id="OW240916">
    <property type="protein sequence ID" value="CAH2292332.1"/>
    <property type="molecule type" value="Genomic_DNA"/>
</dbReference>
<gene>
    <name evidence="2" type="ORF">PECUL_23A059618</name>
</gene>
<name>A0AAD1W7L9_PELCU</name>
<sequence>MADVAWSPDNTESRLDRTFDDFWCKLESKLQQPVAKQPCDHSPHRQSLTPQQKLATPAVRRAPTCRQSGKCSSLLQTAAPKQELLRSGTGTLNLSGDLVEDLLMRTVSLTMPSRSQLGTAICITLLLLQPLPGPTGLMTAAPAGGYDKPQRGIG</sequence>
<evidence type="ECO:0000313" key="3">
    <source>
        <dbReference type="Proteomes" id="UP001295444"/>
    </source>
</evidence>
<dbReference type="AlphaFoldDB" id="A0AAD1W7L9"/>
<feature type="region of interest" description="Disordered" evidence="1">
    <location>
        <begin position="34"/>
        <end position="64"/>
    </location>
</feature>
<proteinExistence type="predicted"/>
<feature type="compositionally biased region" description="Polar residues" evidence="1">
    <location>
        <begin position="45"/>
        <end position="54"/>
    </location>
</feature>
<protein>
    <submittedName>
        <fullName evidence="2">Uncharacterized protein</fullName>
    </submittedName>
</protein>
<reference evidence="2" key="1">
    <citation type="submission" date="2022-03" db="EMBL/GenBank/DDBJ databases">
        <authorList>
            <person name="Alioto T."/>
            <person name="Alioto T."/>
            <person name="Gomez Garrido J."/>
        </authorList>
    </citation>
    <scope>NUCLEOTIDE SEQUENCE</scope>
</reference>
<evidence type="ECO:0000256" key="1">
    <source>
        <dbReference type="SAM" id="MobiDB-lite"/>
    </source>
</evidence>
<organism evidence="2 3">
    <name type="scientific">Pelobates cultripes</name>
    <name type="common">Western spadefoot toad</name>
    <dbReference type="NCBI Taxonomy" id="61616"/>
    <lineage>
        <taxon>Eukaryota</taxon>
        <taxon>Metazoa</taxon>
        <taxon>Chordata</taxon>
        <taxon>Craniata</taxon>
        <taxon>Vertebrata</taxon>
        <taxon>Euteleostomi</taxon>
        <taxon>Amphibia</taxon>
        <taxon>Batrachia</taxon>
        <taxon>Anura</taxon>
        <taxon>Pelobatoidea</taxon>
        <taxon>Pelobatidae</taxon>
        <taxon>Pelobates</taxon>
    </lineage>
</organism>